<proteinExistence type="predicted"/>
<evidence type="ECO:0008006" key="4">
    <source>
        <dbReference type="Google" id="ProtNLM"/>
    </source>
</evidence>
<keyword evidence="1" id="KW-1133">Transmembrane helix</keyword>
<feature type="transmembrane region" description="Helical" evidence="1">
    <location>
        <begin position="44"/>
        <end position="64"/>
    </location>
</feature>
<evidence type="ECO:0000313" key="2">
    <source>
        <dbReference type="EMBL" id="NGY66026.1"/>
    </source>
</evidence>
<dbReference type="RefSeq" id="WP_166055357.1">
    <property type="nucleotide sequence ID" value="NZ_JAAMPJ010000019.1"/>
</dbReference>
<feature type="transmembrane region" description="Helical" evidence="1">
    <location>
        <begin position="165"/>
        <end position="184"/>
    </location>
</feature>
<sequence>MKWLLPFGPAAIAILRLILPYDTTDDPATVLQKVAAAPDTQNWVVWLGFIGMLTLAPAVLYIAATTRDKAPKTTTAAVLLLVPAYLSLGLLVAQDAANLNGHTISHPVLDAATAVFVVGHVIGTVLLGAAMWQAGLPRWAAVATAISQPLHFVAAVVIVSHELDFVAWGLNAAGFAALAVTARAKIRV</sequence>
<protein>
    <recommendedName>
        <fullName evidence="4">DUF4386 domain-containing protein</fullName>
    </recommendedName>
</protein>
<organism evidence="2 3">
    <name type="scientific">Lentzea alba</name>
    <dbReference type="NCBI Taxonomy" id="2714351"/>
    <lineage>
        <taxon>Bacteria</taxon>
        <taxon>Bacillati</taxon>
        <taxon>Actinomycetota</taxon>
        <taxon>Actinomycetes</taxon>
        <taxon>Pseudonocardiales</taxon>
        <taxon>Pseudonocardiaceae</taxon>
        <taxon>Lentzea</taxon>
    </lineage>
</organism>
<feature type="transmembrane region" description="Helical" evidence="1">
    <location>
        <begin position="139"/>
        <end position="159"/>
    </location>
</feature>
<comment type="caution">
    <text evidence="2">The sequence shown here is derived from an EMBL/GenBank/DDBJ whole genome shotgun (WGS) entry which is preliminary data.</text>
</comment>
<dbReference type="EMBL" id="JAAMPJ010000019">
    <property type="protein sequence ID" value="NGY66026.1"/>
    <property type="molecule type" value="Genomic_DNA"/>
</dbReference>
<feature type="transmembrane region" description="Helical" evidence="1">
    <location>
        <begin position="113"/>
        <end position="132"/>
    </location>
</feature>
<reference evidence="2 3" key="1">
    <citation type="submission" date="2020-03" db="EMBL/GenBank/DDBJ databases">
        <title>Isolation and identification of active actinomycetes.</title>
        <authorList>
            <person name="Sun X."/>
        </authorList>
    </citation>
    <scope>NUCLEOTIDE SEQUENCE [LARGE SCALE GENOMIC DNA]</scope>
    <source>
        <strain evidence="2 3">NEAU-D13</strain>
    </source>
</reference>
<dbReference type="AlphaFoldDB" id="A0A7C9RZT1"/>
<keyword evidence="1" id="KW-0472">Membrane</keyword>
<feature type="transmembrane region" description="Helical" evidence="1">
    <location>
        <begin position="76"/>
        <end position="93"/>
    </location>
</feature>
<evidence type="ECO:0000256" key="1">
    <source>
        <dbReference type="SAM" id="Phobius"/>
    </source>
</evidence>
<name>A0A7C9RZT1_9PSEU</name>
<dbReference type="Proteomes" id="UP000481360">
    <property type="component" value="Unassembled WGS sequence"/>
</dbReference>
<accession>A0A7C9RZT1</accession>
<evidence type="ECO:0000313" key="3">
    <source>
        <dbReference type="Proteomes" id="UP000481360"/>
    </source>
</evidence>
<keyword evidence="1" id="KW-0812">Transmembrane</keyword>
<gene>
    <name evidence="2" type="ORF">G7043_44785</name>
</gene>
<keyword evidence="3" id="KW-1185">Reference proteome</keyword>